<proteinExistence type="predicted"/>
<dbReference type="Gene3D" id="1.10.287.950">
    <property type="entry name" value="Methyl-accepting chemotaxis protein"/>
    <property type="match status" value="1"/>
</dbReference>
<organism evidence="2">
    <name type="scientific">bioreactor metagenome</name>
    <dbReference type="NCBI Taxonomy" id="1076179"/>
    <lineage>
        <taxon>unclassified sequences</taxon>
        <taxon>metagenomes</taxon>
        <taxon>ecological metagenomes</taxon>
    </lineage>
</organism>
<accession>A0A645E4X7</accession>
<protein>
    <recommendedName>
        <fullName evidence="3">Methyl-accepting chemotaxis protein IV</fullName>
    </recommendedName>
</protein>
<dbReference type="EMBL" id="VSSQ01042106">
    <property type="protein sequence ID" value="MPM95632.1"/>
    <property type="molecule type" value="Genomic_DNA"/>
</dbReference>
<dbReference type="AlphaFoldDB" id="A0A645E4X7"/>
<comment type="caution">
    <text evidence="2">The sequence shown here is derived from an EMBL/GenBank/DDBJ whole genome shotgun (WGS) entry which is preliminary data.</text>
</comment>
<feature type="region of interest" description="Disordered" evidence="1">
    <location>
        <begin position="48"/>
        <end position="82"/>
    </location>
</feature>
<feature type="compositionally biased region" description="Low complexity" evidence="1">
    <location>
        <begin position="16"/>
        <end position="30"/>
    </location>
</feature>
<dbReference type="SUPFAM" id="SSF58104">
    <property type="entry name" value="Methyl-accepting chemotaxis protein (MCP) signaling domain"/>
    <property type="match status" value="1"/>
</dbReference>
<gene>
    <name evidence="2" type="ORF">SDC9_142787</name>
</gene>
<feature type="region of interest" description="Disordered" evidence="1">
    <location>
        <begin position="1"/>
        <end position="30"/>
    </location>
</feature>
<sequence length="82" mass="8572">MSLGVEQISSVVQNNSATSEESAAASEEMSAQAQMLKELVGQFKFIDGEEAPATGARPAPAEERSARPAQWEPMAGGAASKY</sequence>
<evidence type="ECO:0000256" key="1">
    <source>
        <dbReference type="SAM" id="MobiDB-lite"/>
    </source>
</evidence>
<evidence type="ECO:0000313" key="2">
    <source>
        <dbReference type="EMBL" id="MPM95632.1"/>
    </source>
</evidence>
<reference evidence="2" key="1">
    <citation type="submission" date="2019-08" db="EMBL/GenBank/DDBJ databases">
        <authorList>
            <person name="Kucharzyk K."/>
            <person name="Murdoch R.W."/>
            <person name="Higgins S."/>
            <person name="Loffler F."/>
        </authorList>
    </citation>
    <scope>NUCLEOTIDE SEQUENCE</scope>
</reference>
<name>A0A645E4X7_9ZZZZ</name>
<evidence type="ECO:0008006" key="3">
    <source>
        <dbReference type="Google" id="ProtNLM"/>
    </source>
</evidence>